<dbReference type="InterPro" id="IPR010071">
    <property type="entry name" value="AA_adenyl_dom"/>
</dbReference>
<dbReference type="SMART" id="SM00823">
    <property type="entry name" value="PKS_PP"/>
    <property type="match status" value="2"/>
</dbReference>
<dbReference type="Gene3D" id="3.30.300.30">
    <property type="match status" value="2"/>
</dbReference>
<evidence type="ECO:0000259" key="4">
    <source>
        <dbReference type="PROSITE" id="PS50075"/>
    </source>
</evidence>
<dbReference type="Pfam" id="PF00668">
    <property type="entry name" value="Condensation"/>
    <property type="match status" value="2"/>
</dbReference>
<keyword evidence="2" id="KW-0596">Phosphopantetheine</keyword>
<keyword evidence="3" id="KW-0597">Phosphoprotein</keyword>
<evidence type="ECO:0000256" key="2">
    <source>
        <dbReference type="ARBA" id="ARBA00022450"/>
    </source>
</evidence>
<dbReference type="InterPro" id="IPR045851">
    <property type="entry name" value="AMP-bd_C_sf"/>
</dbReference>
<dbReference type="InterPro" id="IPR020806">
    <property type="entry name" value="PKS_PP-bd"/>
</dbReference>
<dbReference type="CDD" id="cd17643">
    <property type="entry name" value="A_NRPS_Cytc1-like"/>
    <property type="match status" value="1"/>
</dbReference>
<dbReference type="Gene3D" id="1.10.1200.10">
    <property type="entry name" value="ACP-like"/>
    <property type="match status" value="2"/>
</dbReference>
<dbReference type="PROSITE" id="PS50075">
    <property type="entry name" value="CARRIER"/>
    <property type="match status" value="2"/>
</dbReference>
<dbReference type="Gene3D" id="3.30.559.30">
    <property type="entry name" value="Nonribosomal peptide synthetase, condensation domain"/>
    <property type="match status" value="2"/>
</dbReference>
<dbReference type="RefSeq" id="WP_396947786.1">
    <property type="nucleotide sequence ID" value="NZ_JBIRXV010000002.1"/>
</dbReference>
<dbReference type="PROSITE" id="PS00012">
    <property type="entry name" value="PHOSPHOPANTETHEINE"/>
    <property type="match status" value="2"/>
</dbReference>
<dbReference type="EMBL" id="JBIRXV010000002">
    <property type="protein sequence ID" value="MFI2321494.1"/>
    <property type="molecule type" value="Genomic_DNA"/>
</dbReference>
<dbReference type="Pfam" id="PF00550">
    <property type="entry name" value="PP-binding"/>
    <property type="match status" value="2"/>
</dbReference>
<dbReference type="InterPro" id="IPR020845">
    <property type="entry name" value="AMP-binding_CS"/>
</dbReference>
<dbReference type="NCBIfam" id="TIGR01733">
    <property type="entry name" value="AA-adenyl-dom"/>
    <property type="match status" value="2"/>
</dbReference>
<dbReference type="Gene3D" id="3.40.50.980">
    <property type="match status" value="4"/>
</dbReference>
<organism evidence="5 6">
    <name type="scientific">Nocardia beijingensis</name>
    <dbReference type="NCBI Taxonomy" id="95162"/>
    <lineage>
        <taxon>Bacteria</taxon>
        <taxon>Bacillati</taxon>
        <taxon>Actinomycetota</taxon>
        <taxon>Actinomycetes</taxon>
        <taxon>Mycobacteriales</taxon>
        <taxon>Nocardiaceae</taxon>
        <taxon>Nocardia</taxon>
    </lineage>
</organism>
<gene>
    <name evidence="5" type="ORF">ACH47G_13485</name>
</gene>
<dbReference type="InterPro" id="IPR042099">
    <property type="entry name" value="ANL_N_sf"/>
</dbReference>
<dbReference type="InterPro" id="IPR036736">
    <property type="entry name" value="ACP-like_sf"/>
</dbReference>
<evidence type="ECO:0000256" key="3">
    <source>
        <dbReference type="ARBA" id="ARBA00022553"/>
    </source>
</evidence>
<evidence type="ECO:0000313" key="6">
    <source>
        <dbReference type="Proteomes" id="UP001611450"/>
    </source>
</evidence>
<reference evidence="5 6" key="1">
    <citation type="submission" date="2024-10" db="EMBL/GenBank/DDBJ databases">
        <title>The Natural Products Discovery Center: Release of the First 8490 Sequenced Strains for Exploring Actinobacteria Biosynthetic Diversity.</title>
        <authorList>
            <person name="Kalkreuter E."/>
            <person name="Kautsar S.A."/>
            <person name="Yang D."/>
            <person name="Bader C.D."/>
            <person name="Teijaro C.N."/>
            <person name="Fluegel L."/>
            <person name="Davis C.M."/>
            <person name="Simpson J.R."/>
            <person name="Lauterbach L."/>
            <person name="Steele A.D."/>
            <person name="Gui C."/>
            <person name="Meng S."/>
            <person name="Li G."/>
            <person name="Viehrig K."/>
            <person name="Ye F."/>
            <person name="Su P."/>
            <person name="Kiefer A.F."/>
            <person name="Nichols A."/>
            <person name="Cepeda A.J."/>
            <person name="Yan W."/>
            <person name="Fan B."/>
            <person name="Jiang Y."/>
            <person name="Adhikari A."/>
            <person name="Zheng C.-J."/>
            <person name="Schuster L."/>
            <person name="Cowan T.M."/>
            <person name="Smanski M.J."/>
            <person name="Chevrette M.G."/>
            <person name="De Carvalho L.P.S."/>
            <person name="Shen B."/>
        </authorList>
    </citation>
    <scope>NUCLEOTIDE SEQUENCE [LARGE SCALE GENOMIC DNA]</scope>
    <source>
        <strain evidence="5 6">NPDC019626</strain>
    </source>
</reference>
<dbReference type="InterPro" id="IPR006162">
    <property type="entry name" value="Ppantetheine_attach_site"/>
</dbReference>
<dbReference type="Pfam" id="PF00501">
    <property type="entry name" value="AMP-binding"/>
    <property type="match status" value="3"/>
</dbReference>
<dbReference type="PANTHER" id="PTHR45527:SF14">
    <property type="entry name" value="PLIPASTATIN SYNTHASE SUBUNIT B"/>
    <property type="match status" value="1"/>
</dbReference>
<evidence type="ECO:0000313" key="5">
    <source>
        <dbReference type="EMBL" id="MFI2321494.1"/>
    </source>
</evidence>
<feature type="domain" description="Carrier" evidence="4">
    <location>
        <begin position="1615"/>
        <end position="1690"/>
    </location>
</feature>
<accession>A0ABW7WEV0</accession>
<dbReference type="Gene3D" id="3.40.50.12780">
    <property type="entry name" value="N-terminal domain of ligase-like"/>
    <property type="match status" value="1"/>
</dbReference>
<dbReference type="Proteomes" id="UP001611450">
    <property type="component" value="Unassembled WGS sequence"/>
</dbReference>
<evidence type="ECO:0000256" key="1">
    <source>
        <dbReference type="ARBA" id="ARBA00001957"/>
    </source>
</evidence>
<dbReference type="NCBIfam" id="NF003417">
    <property type="entry name" value="PRK04813.1"/>
    <property type="match status" value="3"/>
</dbReference>
<comment type="caution">
    <text evidence="5">The sequence shown here is derived from an EMBL/GenBank/DDBJ whole genome shotgun (WGS) entry which is preliminary data.</text>
</comment>
<dbReference type="InterPro" id="IPR023213">
    <property type="entry name" value="CAT-like_dom_sf"/>
</dbReference>
<dbReference type="SUPFAM" id="SSF52777">
    <property type="entry name" value="CoA-dependent acyltransferases"/>
    <property type="match status" value="4"/>
</dbReference>
<proteinExistence type="predicted"/>
<dbReference type="PANTHER" id="PTHR45527">
    <property type="entry name" value="NONRIBOSOMAL PEPTIDE SYNTHETASE"/>
    <property type="match status" value="1"/>
</dbReference>
<feature type="domain" description="Carrier" evidence="4">
    <location>
        <begin position="541"/>
        <end position="616"/>
    </location>
</feature>
<dbReference type="PROSITE" id="PS00455">
    <property type="entry name" value="AMP_BINDING"/>
    <property type="match status" value="2"/>
</dbReference>
<comment type="cofactor">
    <cofactor evidence="1">
        <name>pantetheine 4'-phosphate</name>
        <dbReference type="ChEBI" id="CHEBI:47942"/>
    </cofactor>
</comment>
<dbReference type="InterPro" id="IPR025110">
    <property type="entry name" value="AMP-bd_C"/>
</dbReference>
<dbReference type="InterPro" id="IPR001242">
    <property type="entry name" value="Condensation_dom"/>
</dbReference>
<dbReference type="InterPro" id="IPR009081">
    <property type="entry name" value="PP-bd_ACP"/>
</dbReference>
<dbReference type="Pfam" id="PF13193">
    <property type="entry name" value="AMP-binding_C"/>
    <property type="match status" value="2"/>
</dbReference>
<sequence length="2391" mass="254504">MKMDRRSARGNRRRRSGGLLFGQLLTAAVESAADTVAIRFSPTGDPADDTQLTYRELDESSSRLARELIDRGVGPGDVVAIGIRRSVESVLSVWAIAKTGAAYVPVDPTYPPERIAYMVSDSGAALGLTTSAHREALGTSIPWIDLDDPRDQERIAQRPAHPVSYADRVRPLTEQHPAYVIFTSGSTGRPKGVVVTHSGLGAMVASERERYDVTEGSRVMHICSPNFDVSVLELLLAFATGSTLVIAPPTVFGGFELADLLRRERVTHMLITPGALESVDPAGLDDLRVVMVIGDRFGPHLVSRWSGDGRAMINGYGPTEATVIATSSAPLVPGETITIGSAIPGFGLFVLDSRLRPAPAGVIGELYLSGPALAQGYLNRPGLTAERFVASPFGGEAGNPGSRMYRTGDLARRLAGGGIEVLGRSDFQVKVRGFRVELGEIDDALSRHPDVEFAVTLGKRQQNGTTMLVSYVLPEAHAVGIGAEFDTGALVDFIAESLPAYMVPASIVVLDEIPLTPVGKLDRAALPEPVFAVREFRAPSTPVEEIVAGVFAALLVAEEDGRVGADDDFFELGGNSLLAAQAAARIGAALGARVPVQLLFEVSTVAGLAARVEAHAGSVAGQALRAWPRPQRVPLSYAQQRMWFLNRFDPASGVNNIPVAVRLSGVLDVAALRAAVGDVVARHEVLRTVYPDVDGVGVQVVLPVSDPRAVPELVVEQAGESEVPALVAAAVTEGFDVTVAPPVRVRLLALSETEHVLICVVHHIAGDGFSMGPLTRDLMSAYVDRMHGGVPQWSALEVQYADFALWQREVLGDEGDPESVLAAQVGYWRGQLAGLPEQLELPADRARGAVASYQGATVGFEVDAGVHAGLSRVAAEHNATVFMVVHAALAVLLARLSNSRDIAVGTPVAGRGEAALDELIGMFVNTLVLRTEIDPGARFSELLAGVRAVDVAAFGHADVPFERLVEVLDPPRSAARHPLFQVMLTFQNLTVPELALPGLSVAPVDLSVGLAKFDLQLAVAENLGRDGGPGGLSAAFTYATDLFDVATVRDFADRFTRILAAVAADASVVVGDIDVLASGERELVLHEWSTPGALVPEVTLVDVITTQARNRPDAVAIRCGDTTLTFGELHRRASQVARALIAVGAGPESVVAVAVARTQELPVALLGVLIAGAAYLPIDTTYPVQRLEFMLEDAAPVCVLTTTELREALPVAGLPVVVLEQTQQLSDAPVSDAERVRRLRPDNLAYVIYTSGSTGVPKGVGVAHRNVVELLANTQPLFGFDENDVWTLFHSYAFDFSVWELWCALAHGGSVVVVDYVTSRSPEQFRRLLIDERVTVLNQTPSAFYQLAEADRAAGAGGGELGLRYVIFGGEALDLRKLRRWYDRHGERTRLVNMYGITETTVHVSFLPLTPADAQDAASVIGRALPGLDAYVLDDRLHPAPVGVAGEIHVLGAQLARGYLGRAGLTATRFVANPFGAPGSRMYRSGDIGRWRTRGEDAALEYAGRGDQQVQLRGFRIELGEIEAALGACAGVGQAVAVVRADEHTGDRLIGYVVPDTHAGIDPNAVRAEVAGFLTGYMVPDAVVVLDTLPLTPNGKLDRRALPAPEILSTVDYRAPQTTTEQTVARVFTELLGADRVGLDDDFFALGGNSLLATRVVARINEALDADVSVRQLFEAPTVAELAARVVPGAGGGTRTVLERVERSEPIPLSLAQQRMWVLNQFDPTSPAYNIPLAIRLHGALDVSALRYALADVLERHESLRTRYPADGPGGLPRQQILTVAQALPTGLEVVVTDDPTTQVMDLMRTGFDVTTEVPVRALLLETSPDEHLLAFVAHHIAADGASMAPLARDLVTAYLARIGGNSPRWAPLEVQYADYAIWQRHVIGTDDDETSVAARQLTYWRHHLAGLTAPTELPTDRPRPATPSMRGANTGFALSPEVHHALTELAHTHNCTLFMVVHAALAVLLARLTGDADVAIGTPIAGRGHRALDDLVGMFVNTLTLRTRVEAATTFTELIDHTRETDLAAFANADIPFERVVEIVAPGRATTHNPLFGVVLSFQNNEQPTLQLPGLTITALDTDTVAAKFDLQVNINPHHHDDGTPAHLDTIFTYATDLFDETTIHTLGHRLERILTTIATNPNTTIGDIDILDDTERELGTAATVATPAPSAAATAGTTLTQALVAAVEDDPDAPAILSDDDELSYHDLETRSSRLARVLIARGCGPGAGVAVRLERGVEAVVATWAVLKTGAAVVPLDIHDAALPEDLEIKTGLTLGGTHTGALDWLALDDPDLTAEIAAESPRPVTYAHRTRALSGSDPAFAGEQVLSYDDLAAAAAQVRDRDGLTYESEIPYRGEAGSSEGVIELVAAGMAGAAVVLDAEGEVLTDECVTG</sequence>
<dbReference type="SUPFAM" id="SSF56801">
    <property type="entry name" value="Acetyl-CoA synthetase-like"/>
    <property type="match status" value="3"/>
</dbReference>
<dbReference type="InterPro" id="IPR000873">
    <property type="entry name" value="AMP-dep_synth/lig_dom"/>
</dbReference>
<dbReference type="CDD" id="cd19540">
    <property type="entry name" value="LCL_NRPS-like"/>
    <property type="match status" value="2"/>
</dbReference>
<keyword evidence="6" id="KW-1185">Reference proteome</keyword>
<dbReference type="SUPFAM" id="SSF47336">
    <property type="entry name" value="ACP-like"/>
    <property type="match status" value="2"/>
</dbReference>
<dbReference type="Gene3D" id="3.30.559.10">
    <property type="entry name" value="Chloramphenicol acetyltransferase-like domain"/>
    <property type="match status" value="2"/>
</dbReference>
<dbReference type="Gene3D" id="2.30.38.10">
    <property type="entry name" value="Luciferase, Domain 3"/>
    <property type="match status" value="2"/>
</dbReference>
<name>A0ABW7WEV0_9NOCA</name>
<protein>
    <submittedName>
        <fullName evidence="5">Amino acid adenylation domain-containing protein</fullName>
    </submittedName>
</protein>